<dbReference type="KEGG" id="faa:HMPREF0389_00339"/>
<keyword evidence="4" id="KW-1185">Reference proteome</keyword>
<organism evidence="3 4">
    <name type="scientific">Filifactor alocis (strain ATCC 35896 / CCUG 47790 / D40 B5)</name>
    <name type="common">Fusobacterium alocis</name>
    <dbReference type="NCBI Taxonomy" id="546269"/>
    <lineage>
        <taxon>Bacteria</taxon>
        <taxon>Bacillati</taxon>
        <taxon>Bacillota</taxon>
        <taxon>Clostridia</taxon>
        <taxon>Peptostreptococcales</taxon>
        <taxon>Filifactoraceae</taxon>
        <taxon>Filifactor</taxon>
    </lineage>
</organism>
<dbReference type="STRING" id="546269.HMPREF0389_00339"/>
<dbReference type="PATRIC" id="fig|546269.5.peg.317"/>
<dbReference type="eggNOG" id="COG0799">
    <property type="taxonomic scope" value="Bacteria"/>
</dbReference>
<dbReference type="Pfam" id="PF02410">
    <property type="entry name" value="RsfS"/>
    <property type="match status" value="1"/>
</dbReference>
<name>D6GRY3_FILAD</name>
<dbReference type="HAMAP" id="MF_01477">
    <property type="entry name" value="Iojap_RsfS"/>
    <property type="match status" value="1"/>
</dbReference>
<keyword evidence="2" id="KW-0678">Repressor</keyword>
<dbReference type="GO" id="GO:0043023">
    <property type="term" value="F:ribosomal large subunit binding"/>
    <property type="evidence" value="ECO:0007669"/>
    <property type="project" value="TreeGrafter"/>
</dbReference>
<dbReference type="GO" id="GO:0042256">
    <property type="term" value="P:cytosolic ribosome assembly"/>
    <property type="evidence" value="ECO:0007669"/>
    <property type="project" value="UniProtKB-UniRule"/>
</dbReference>
<keyword evidence="2" id="KW-0963">Cytoplasm</keyword>
<comment type="subunit">
    <text evidence="2">Interacts with ribosomal protein uL14 (rplN).</text>
</comment>
<comment type="subcellular location">
    <subcellularLocation>
        <location evidence="2">Cytoplasm</location>
    </subcellularLocation>
</comment>
<dbReference type="GO" id="GO:0090071">
    <property type="term" value="P:negative regulation of ribosome biogenesis"/>
    <property type="evidence" value="ECO:0007669"/>
    <property type="project" value="UniProtKB-UniRule"/>
</dbReference>
<comment type="similarity">
    <text evidence="1 2">Belongs to the Iojap/RsfS family.</text>
</comment>
<dbReference type="PANTHER" id="PTHR21043">
    <property type="entry name" value="IOJAP SUPERFAMILY ORTHOLOG"/>
    <property type="match status" value="1"/>
</dbReference>
<dbReference type="GO" id="GO:0017148">
    <property type="term" value="P:negative regulation of translation"/>
    <property type="evidence" value="ECO:0007669"/>
    <property type="project" value="UniProtKB-UniRule"/>
</dbReference>
<accession>D6GRY3</accession>
<evidence type="ECO:0000313" key="3">
    <source>
        <dbReference type="EMBL" id="EFE28424.1"/>
    </source>
</evidence>
<reference evidence="4" key="1">
    <citation type="submission" date="2010-12" db="EMBL/GenBank/DDBJ databases">
        <title>The genome sequence of Filifactor alocis strain ATCC 35896.</title>
        <authorList>
            <consortium name="The Broad Institute Genome Sequencing Platform"/>
            <person name="Ward D."/>
            <person name="Earl A."/>
            <person name="Feldgarden M."/>
            <person name="Young S.K."/>
            <person name="Gargeya S."/>
            <person name="Zeng Q."/>
            <person name="Alvarado L."/>
            <person name="Berlin A."/>
            <person name="Bochicchio J."/>
            <person name="Chapman S.B."/>
            <person name="Chen Z."/>
            <person name="Freedman E."/>
            <person name="Gellesch M."/>
            <person name="Goldberg J."/>
            <person name="Griggs A."/>
            <person name="Gujja S."/>
            <person name="Heilman E."/>
            <person name="Heiman D."/>
            <person name="Howarth C."/>
            <person name="Mehta T."/>
            <person name="Neiman D."/>
            <person name="Pearson M."/>
            <person name="Roberts A."/>
            <person name="Saif S."/>
            <person name="Shea T."/>
            <person name="Shenoy N."/>
            <person name="Sisk P."/>
            <person name="Stolte C."/>
            <person name="Sykes S."/>
            <person name="White J."/>
            <person name="Yandava C."/>
            <person name="Izard J."/>
            <person name="Blanton J.M."/>
            <person name="Baranova O.V."/>
            <person name="Tanner A.C."/>
            <person name="Dewhirst F.E."/>
            <person name="Haas B."/>
            <person name="Nusbaum C."/>
            <person name="Birren B."/>
        </authorList>
    </citation>
    <scope>NUCLEOTIDE SEQUENCE [LARGE SCALE GENOMIC DNA]</scope>
    <source>
        <strain evidence="4">ATCC 35896 / CCUG 47790 / D40 B5</strain>
    </source>
</reference>
<dbReference type="InterPro" id="IPR043519">
    <property type="entry name" value="NT_sf"/>
</dbReference>
<dbReference type="EMBL" id="CP002390">
    <property type="protein sequence ID" value="EFE28424.1"/>
    <property type="molecule type" value="Genomic_DNA"/>
</dbReference>
<dbReference type="SUPFAM" id="SSF81301">
    <property type="entry name" value="Nucleotidyltransferase"/>
    <property type="match status" value="1"/>
</dbReference>
<dbReference type="InterPro" id="IPR004394">
    <property type="entry name" value="Iojap/RsfS/C7orf30"/>
</dbReference>
<sequence>MNELKTIISAIKDKLGENIVILDIKKVSTISEYFIIASADNERKVSAIAKNVEDEMKNISYFAYSKEGYDTQKWIVLDYGECIVHIFKNEERAFYDLERLWKDAPYIDIDTILA</sequence>
<evidence type="ECO:0000313" key="4">
    <source>
        <dbReference type="Proteomes" id="UP000007468"/>
    </source>
</evidence>
<protein>
    <recommendedName>
        <fullName evidence="2">Ribosomal silencing factor RsfS</fullName>
    </recommendedName>
</protein>
<dbReference type="AlphaFoldDB" id="D6GRY3"/>
<dbReference type="GO" id="GO:0005737">
    <property type="term" value="C:cytoplasm"/>
    <property type="evidence" value="ECO:0007669"/>
    <property type="project" value="UniProtKB-SubCell"/>
</dbReference>
<dbReference type="PANTHER" id="PTHR21043:SF0">
    <property type="entry name" value="MITOCHONDRIAL ASSEMBLY OF RIBOSOMAL LARGE SUBUNIT PROTEIN 1"/>
    <property type="match status" value="1"/>
</dbReference>
<dbReference type="Proteomes" id="UP000007468">
    <property type="component" value="Chromosome"/>
</dbReference>
<evidence type="ECO:0000256" key="2">
    <source>
        <dbReference type="HAMAP-Rule" id="MF_01477"/>
    </source>
</evidence>
<proteinExistence type="inferred from homology"/>
<dbReference type="NCBIfam" id="TIGR00090">
    <property type="entry name" value="rsfS_iojap_ybeB"/>
    <property type="match status" value="1"/>
</dbReference>
<dbReference type="RefSeq" id="WP_014261968.1">
    <property type="nucleotide sequence ID" value="NC_016630.1"/>
</dbReference>
<keyword evidence="2" id="KW-0810">Translation regulation</keyword>
<comment type="function">
    <text evidence="2">Functions as a ribosomal silencing factor. Interacts with ribosomal protein uL14 (rplN), blocking formation of intersubunit bridge B8. Prevents association of the 30S and 50S ribosomal subunits and the formation of functional ribosomes, thus repressing translation.</text>
</comment>
<dbReference type="Gene3D" id="3.30.460.10">
    <property type="entry name" value="Beta Polymerase, domain 2"/>
    <property type="match status" value="1"/>
</dbReference>
<evidence type="ECO:0000256" key="1">
    <source>
        <dbReference type="ARBA" id="ARBA00010574"/>
    </source>
</evidence>
<gene>
    <name evidence="2" type="primary">rsfS</name>
    <name evidence="3" type="ordered locus">HMPREF0389_00339</name>
</gene>